<keyword evidence="5" id="KW-0472">Membrane</keyword>
<evidence type="ECO:0000256" key="2">
    <source>
        <dbReference type="ARBA" id="ARBA00022448"/>
    </source>
</evidence>
<dbReference type="PROSITE" id="PS00389">
    <property type="entry name" value="ATPASE_DELTA"/>
    <property type="match status" value="1"/>
</dbReference>
<gene>
    <name evidence="7" type="ORF">BSZ32_06820</name>
</gene>
<dbReference type="Pfam" id="PF00213">
    <property type="entry name" value="OSCP"/>
    <property type="match status" value="1"/>
</dbReference>
<evidence type="ECO:0000256" key="1">
    <source>
        <dbReference type="ARBA" id="ARBA00004370"/>
    </source>
</evidence>
<keyword evidence="2" id="KW-0813">Transport</keyword>
<dbReference type="InterPro" id="IPR020781">
    <property type="entry name" value="ATPase_OSCP/d_CS"/>
</dbReference>
<dbReference type="EMBL" id="MQWA01000001">
    <property type="protein sequence ID" value="PQJ28245.1"/>
    <property type="molecule type" value="Genomic_DNA"/>
</dbReference>
<dbReference type="AlphaFoldDB" id="A0A2S7TZT1"/>
<evidence type="ECO:0000256" key="5">
    <source>
        <dbReference type="ARBA" id="ARBA00023136"/>
    </source>
</evidence>
<evidence type="ECO:0000256" key="6">
    <source>
        <dbReference type="ARBA" id="ARBA00023310"/>
    </source>
</evidence>
<evidence type="ECO:0000256" key="3">
    <source>
        <dbReference type="ARBA" id="ARBA00022781"/>
    </source>
</evidence>
<dbReference type="PANTHER" id="PTHR11910">
    <property type="entry name" value="ATP SYNTHASE DELTA CHAIN"/>
    <property type="match status" value="1"/>
</dbReference>
<reference evidence="7 8" key="1">
    <citation type="submission" date="2016-12" db="EMBL/GenBank/DDBJ databases">
        <title>Study of bacterial adaptation to deep sea.</title>
        <authorList>
            <person name="Song J."/>
            <person name="Yoshizawa S."/>
            <person name="Kogure K."/>
        </authorList>
    </citation>
    <scope>NUCLEOTIDE SEQUENCE [LARGE SCALE GENOMIC DNA]</scope>
    <source>
        <strain evidence="7 8">SAORIC-165</strain>
    </source>
</reference>
<proteinExistence type="predicted"/>
<comment type="subcellular location">
    <subcellularLocation>
        <location evidence="1">Membrane</location>
    </subcellularLocation>
</comment>
<dbReference type="OrthoDB" id="9814841at2"/>
<protein>
    <submittedName>
        <fullName evidence="7">Uncharacterized protein</fullName>
    </submittedName>
</protein>
<comment type="caution">
    <text evidence="7">The sequence shown here is derived from an EMBL/GenBank/DDBJ whole genome shotgun (WGS) entry which is preliminary data.</text>
</comment>
<dbReference type="RefSeq" id="WP_105042749.1">
    <property type="nucleotide sequence ID" value="NZ_MQWA01000001.1"/>
</dbReference>
<keyword evidence="4" id="KW-0406">Ion transport</keyword>
<keyword evidence="6" id="KW-0066">ATP synthesis</keyword>
<keyword evidence="8" id="KW-1185">Reference proteome</keyword>
<dbReference type="GO" id="GO:0046933">
    <property type="term" value="F:proton-transporting ATP synthase activity, rotational mechanism"/>
    <property type="evidence" value="ECO:0007669"/>
    <property type="project" value="InterPro"/>
</dbReference>
<sequence>MKVSKDAASAARRLYRLCNVDGKLDEVKFSKVVKTVAEKKPRNFHGILVTLKRQLELDLAKKHVTVDSASELDSATKESIVAKLTKQHGSDLTYEYNINSALLGGIRIRKGDDVWDGTVKGRLDAIANAF</sequence>
<evidence type="ECO:0000313" key="7">
    <source>
        <dbReference type="EMBL" id="PQJ28245.1"/>
    </source>
</evidence>
<evidence type="ECO:0000256" key="4">
    <source>
        <dbReference type="ARBA" id="ARBA00023065"/>
    </source>
</evidence>
<dbReference type="GO" id="GO:0016020">
    <property type="term" value="C:membrane"/>
    <property type="evidence" value="ECO:0007669"/>
    <property type="project" value="UniProtKB-SubCell"/>
</dbReference>
<dbReference type="InterPro" id="IPR000711">
    <property type="entry name" value="ATPase_OSCP/dsu"/>
</dbReference>
<name>A0A2S7TZT1_9BACT</name>
<keyword evidence="3" id="KW-0375">Hydrogen ion transport</keyword>
<organism evidence="7 8">
    <name type="scientific">Rubritalea profundi</name>
    <dbReference type="NCBI Taxonomy" id="1658618"/>
    <lineage>
        <taxon>Bacteria</taxon>
        <taxon>Pseudomonadati</taxon>
        <taxon>Verrucomicrobiota</taxon>
        <taxon>Verrucomicrobiia</taxon>
        <taxon>Verrucomicrobiales</taxon>
        <taxon>Rubritaleaceae</taxon>
        <taxon>Rubritalea</taxon>
    </lineage>
</organism>
<evidence type="ECO:0000313" key="8">
    <source>
        <dbReference type="Proteomes" id="UP000239907"/>
    </source>
</evidence>
<dbReference type="Proteomes" id="UP000239907">
    <property type="component" value="Unassembled WGS sequence"/>
</dbReference>
<accession>A0A2S7TZT1</accession>